<evidence type="ECO:0000313" key="2">
    <source>
        <dbReference type="EMBL" id="KAE9542904.1"/>
    </source>
</evidence>
<comment type="caution">
    <text evidence="2">The sequence shown here is derived from an EMBL/GenBank/DDBJ whole genome shotgun (WGS) entry which is preliminary data.</text>
</comment>
<keyword evidence="1" id="KW-1133">Transmembrane helix</keyword>
<organism evidence="2 3">
    <name type="scientific">Aphis glycines</name>
    <name type="common">Soybean aphid</name>
    <dbReference type="NCBI Taxonomy" id="307491"/>
    <lineage>
        <taxon>Eukaryota</taxon>
        <taxon>Metazoa</taxon>
        <taxon>Ecdysozoa</taxon>
        <taxon>Arthropoda</taxon>
        <taxon>Hexapoda</taxon>
        <taxon>Insecta</taxon>
        <taxon>Pterygota</taxon>
        <taxon>Neoptera</taxon>
        <taxon>Paraneoptera</taxon>
        <taxon>Hemiptera</taxon>
        <taxon>Sternorrhyncha</taxon>
        <taxon>Aphidomorpha</taxon>
        <taxon>Aphidoidea</taxon>
        <taxon>Aphididae</taxon>
        <taxon>Aphidini</taxon>
        <taxon>Aphis</taxon>
        <taxon>Aphis</taxon>
    </lineage>
</organism>
<accession>A0A6G0U1F8</accession>
<feature type="transmembrane region" description="Helical" evidence="1">
    <location>
        <begin position="6"/>
        <end position="26"/>
    </location>
</feature>
<proteinExistence type="predicted"/>
<dbReference type="EMBL" id="VYZN01000009">
    <property type="protein sequence ID" value="KAE9542904.1"/>
    <property type="molecule type" value="Genomic_DNA"/>
</dbReference>
<reference evidence="2 3" key="1">
    <citation type="submission" date="2019-08" db="EMBL/GenBank/DDBJ databases">
        <title>The genome of the soybean aphid Biotype 1, its phylome, world population structure and adaptation to the North American continent.</title>
        <authorList>
            <person name="Giordano R."/>
            <person name="Donthu R.K."/>
            <person name="Hernandez A.G."/>
            <person name="Wright C.L."/>
            <person name="Zimin A.V."/>
        </authorList>
    </citation>
    <scope>NUCLEOTIDE SEQUENCE [LARGE SCALE GENOMIC DNA]</scope>
    <source>
        <tissue evidence="2">Whole aphids</tissue>
    </source>
</reference>
<dbReference type="Proteomes" id="UP000475862">
    <property type="component" value="Unassembled WGS sequence"/>
</dbReference>
<gene>
    <name evidence="2" type="ORF">AGLY_002815</name>
</gene>
<feature type="transmembrane region" description="Helical" evidence="1">
    <location>
        <begin position="69"/>
        <end position="86"/>
    </location>
</feature>
<evidence type="ECO:0000313" key="3">
    <source>
        <dbReference type="Proteomes" id="UP000475862"/>
    </source>
</evidence>
<sequence length="172" mass="20190">MAPSFPLIFQWTIYYCLIIIIRWILLQRAAPDVLKKCITDIHWVGENPNSHYSQMNNTSSFQWYYKHKLVVLIIFIIVTKCALSAFCHEVSNTTELRTKKKEVIHDASSFLYSYTKKKYGKHSLRSVPNACFVFYKIINPTTSSVYWKSNEWLVKSIDSGEKKKIYDFLPTS</sequence>
<evidence type="ECO:0000256" key="1">
    <source>
        <dbReference type="SAM" id="Phobius"/>
    </source>
</evidence>
<name>A0A6G0U1F8_APHGL</name>
<keyword evidence="3" id="KW-1185">Reference proteome</keyword>
<protein>
    <submittedName>
        <fullName evidence="2">Uncharacterized protein</fullName>
    </submittedName>
</protein>
<keyword evidence="1" id="KW-0812">Transmembrane</keyword>
<dbReference type="AlphaFoldDB" id="A0A6G0U1F8"/>
<keyword evidence="1" id="KW-0472">Membrane</keyword>